<keyword evidence="3" id="KW-0677">Repeat</keyword>
<dbReference type="Gene3D" id="3.80.10.10">
    <property type="entry name" value="Ribonuclease Inhibitor"/>
    <property type="match status" value="2"/>
</dbReference>
<proteinExistence type="predicted"/>
<evidence type="ECO:0000256" key="4">
    <source>
        <dbReference type="SAM" id="Coils"/>
    </source>
</evidence>
<accession>A0A196SFZ3</accession>
<evidence type="ECO:0000256" key="3">
    <source>
        <dbReference type="ARBA" id="ARBA00022737"/>
    </source>
</evidence>
<keyword evidence="6" id="KW-1185">Reference proteome</keyword>
<dbReference type="GO" id="GO:0006913">
    <property type="term" value="P:nucleocytoplasmic transport"/>
    <property type="evidence" value="ECO:0007669"/>
    <property type="project" value="TreeGrafter"/>
</dbReference>
<dbReference type="SMART" id="SM00368">
    <property type="entry name" value="LRR_RI"/>
    <property type="match status" value="7"/>
</dbReference>
<evidence type="ECO:0000256" key="2">
    <source>
        <dbReference type="ARBA" id="ARBA00022614"/>
    </source>
</evidence>
<name>A0A196SFZ3_BLAHN</name>
<gene>
    <name evidence="5" type="ORF">AV274_2296</name>
</gene>
<dbReference type="OrthoDB" id="120976at2759"/>
<dbReference type="GO" id="GO:0005829">
    <property type="term" value="C:cytosol"/>
    <property type="evidence" value="ECO:0007669"/>
    <property type="project" value="TreeGrafter"/>
</dbReference>
<dbReference type="EMBL" id="LXWW01000106">
    <property type="protein sequence ID" value="OAO15980.1"/>
    <property type="molecule type" value="Genomic_DNA"/>
</dbReference>
<dbReference type="Pfam" id="PF13516">
    <property type="entry name" value="LRR_6"/>
    <property type="match status" value="4"/>
</dbReference>
<evidence type="ECO:0000256" key="1">
    <source>
        <dbReference type="ARBA" id="ARBA00022468"/>
    </source>
</evidence>
<dbReference type="GO" id="GO:0005634">
    <property type="term" value="C:nucleus"/>
    <property type="evidence" value="ECO:0007669"/>
    <property type="project" value="TreeGrafter"/>
</dbReference>
<reference evidence="5 6" key="1">
    <citation type="submission" date="2016-05" db="EMBL/GenBank/DDBJ databases">
        <title>Nuclear genome of Blastocystis sp. subtype 1 NandII.</title>
        <authorList>
            <person name="Gentekaki E."/>
            <person name="Curtis B."/>
            <person name="Stairs C."/>
            <person name="Eme L."/>
            <person name="Herman E."/>
            <person name="Klimes V."/>
            <person name="Arias M.C."/>
            <person name="Elias M."/>
            <person name="Hilliou F."/>
            <person name="Klute M."/>
            <person name="Malik S.-B."/>
            <person name="Pightling A."/>
            <person name="Rachubinski R."/>
            <person name="Salas D."/>
            <person name="Schlacht A."/>
            <person name="Suga H."/>
            <person name="Archibald J."/>
            <person name="Ball S.G."/>
            <person name="Clark G."/>
            <person name="Dacks J."/>
            <person name="Van Der Giezen M."/>
            <person name="Tsaousis A."/>
            <person name="Roger A."/>
        </authorList>
    </citation>
    <scope>NUCLEOTIDE SEQUENCE [LARGE SCALE GENOMIC DNA]</scope>
    <source>
        <strain evidence="6">ATCC 50177 / NandII</strain>
    </source>
</reference>
<dbReference type="InterPro" id="IPR032675">
    <property type="entry name" value="LRR_dom_sf"/>
</dbReference>
<keyword evidence="1" id="KW-0343">GTPase activation</keyword>
<evidence type="ECO:0000313" key="6">
    <source>
        <dbReference type="Proteomes" id="UP000078348"/>
    </source>
</evidence>
<dbReference type="STRING" id="478820.A0A196SFZ3"/>
<dbReference type="GO" id="GO:0031267">
    <property type="term" value="F:small GTPase binding"/>
    <property type="evidence" value="ECO:0007669"/>
    <property type="project" value="TreeGrafter"/>
</dbReference>
<dbReference type="PROSITE" id="PS51450">
    <property type="entry name" value="LRR"/>
    <property type="match status" value="1"/>
</dbReference>
<keyword evidence="2" id="KW-0433">Leucine-rich repeat</keyword>
<sequence length="588" mass="67077">MEISLLDPPAEIRPAEPSAVDALLDRKVEKISDFSTLGTMDEAMMEIVDTTNNNHYMLMANANSALKDIEPQVRKLAQIDDATPMHLLYESRVLAPDEYIHPLLSGSNNTFYLLYKKGDMEKEAINVTEKFLAYEKKLSELNAELTEAKVQLLKNQQRVAELTTLLHEHKIPLPEERAILEEKKEEREKKKKEEEEAEIMKKAVMLKWTDEGPQGIKNLIAEIDKFTYTNLEVLDLSDLHMGDEGCKLMAEVFSQGWSLVNIMQFYFSLPTLPRLHSIILYGNDITKKGANILLSAFRYHPQIELLGLEVLRRRLSAKEEQIFQQMQLSSILFTTDSLVLSNLRLDGNFLVQFAAYVDYLISEDKTSSITKLFFNKNRFRSRGVMKLASLLADGKMPQLQVLDLEDNEIDEEAMLFLACAITNDTTPKLQELRLGGNSIGDKGVTTLLRYFRKNAVNSIKHLVLDRIQMEYEGIRFISNTVLFNTLAELEHLDLAGNNIQSKGFVIILKAIERGGFAKLRELDVSSNHIADDACKYMLTTLTRCQLGIVHRINLSDNSISKEMQRIILEALSGQTQLHVLFDLKRKFR</sequence>
<protein>
    <submittedName>
        <fullName evidence="5">Peptidase-S24/S26 domain-containing protein</fullName>
    </submittedName>
</protein>
<keyword evidence="4" id="KW-0175">Coiled coil</keyword>
<comment type="caution">
    <text evidence="5">The sequence shown here is derived from an EMBL/GenBank/DDBJ whole genome shotgun (WGS) entry which is preliminary data.</text>
</comment>
<dbReference type="GO" id="GO:0005096">
    <property type="term" value="F:GTPase activator activity"/>
    <property type="evidence" value="ECO:0007669"/>
    <property type="project" value="UniProtKB-KW"/>
</dbReference>
<dbReference type="SUPFAM" id="SSF52047">
    <property type="entry name" value="RNI-like"/>
    <property type="match status" value="1"/>
</dbReference>
<dbReference type="AlphaFoldDB" id="A0A196SFZ3"/>
<dbReference type="Proteomes" id="UP000078348">
    <property type="component" value="Unassembled WGS sequence"/>
</dbReference>
<feature type="coiled-coil region" evidence="4">
    <location>
        <begin position="131"/>
        <end position="203"/>
    </location>
</feature>
<organism evidence="5 6">
    <name type="scientific">Blastocystis sp. subtype 1 (strain ATCC 50177 / NandII)</name>
    <dbReference type="NCBI Taxonomy" id="478820"/>
    <lineage>
        <taxon>Eukaryota</taxon>
        <taxon>Sar</taxon>
        <taxon>Stramenopiles</taxon>
        <taxon>Bigyra</taxon>
        <taxon>Opalozoa</taxon>
        <taxon>Opalinata</taxon>
        <taxon>Blastocystidae</taxon>
        <taxon>Blastocystis</taxon>
    </lineage>
</organism>
<dbReference type="GO" id="GO:0048471">
    <property type="term" value="C:perinuclear region of cytoplasm"/>
    <property type="evidence" value="ECO:0007669"/>
    <property type="project" value="TreeGrafter"/>
</dbReference>
<dbReference type="InterPro" id="IPR001611">
    <property type="entry name" value="Leu-rich_rpt"/>
</dbReference>
<dbReference type="PANTHER" id="PTHR24113:SF12">
    <property type="entry name" value="RAN GTPASE-ACTIVATING PROTEIN 1"/>
    <property type="match status" value="1"/>
</dbReference>
<dbReference type="InterPro" id="IPR027038">
    <property type="entry name" value="RanGap"/>
</dbReference>
<dbReference type="PANTHER" id="PTHR24113">
    <property type="entry name" value="RAN GTPASE-ACTIVATING PROTEIN 1"/>
    <property type="match status" value="1"/>
</dbReference>
<evidence type="ECO:0000313" key="5">
    <source>
        <dbReference type="EMBL" id="OAO15980.1"/>
    </source>
</evidence>